<dbReference type="InterPro" id="IPR011706">
    <property type="entry name" value="Cu-oxidase_C"/>
</dbReference>
<evidence type="ECO:0000256" key="1">
    <source>
        <dbReference type="ARBA" id="ARBA00022723"/>
    </source>
</evidence>
<dbReference type="PANTHER" id="PTHR11709:SF394">
    <property type="entry name" value="FI03373P-RELATED"/>
    <property type="match status" value="1"/>
</dbReference>
<dbReference type="RefSeq" id="WP_143595885.1">
    <property type="nucleotide sequence ID" value="NZ_CYSE01000006.1"/>
</dbReference>
<evidence type="ECO:0000313" key="7">
    <source>
        <dbReference type="Proteomes" id="UP000054935"/>
    </source>
</evidence>
<feature type="domain" description="Plastocyanin-like" evidence="4">
    <location>
        <begin position="157"/>
        <end position="251"/>
    </location>
</feature>
<accession>A0A0P1GFX3</accession>
<sequence>MAAGLAAPSWAAPAVTLRPEAREVPVAGRRLPMLAFNGSVPGPELRFGQGDVARITLDNGLDDGALVHWHGLRVPNRMDVIADVTGPVVIRDTYGGADDLLGALAAEGARPVSTAPIPRLPANPVAQPGTASQTASLALQGGAGGAPHKGTGIWALNDISGLPRQPLLRARRGETVRIEMVNQTGFPHGMHLHGHHFQEVDASGGLGPLRDTLLLNAGDTRSVLVVFDNPGRWMLHCHMLSHQADGMATWCEVI</sequence>
<name>A0A0P1GFX3_9RHOB</name>
<dbReference type="AlphaFoldDB" id="A0A0P1GFX3"/>
<dbReference type="EMBL" id="CYSE01000006">
    <property type="protein sequence ID" value="CUH80640.1"/>
    <property type="molecule type" value="Genomic_DNA"/>
</dbReference>
<dbReference type="GO" id="GO:0005507">
    <property type="term" value="F:copper ion binding"/>
    <property type="evidence" value="ECO:0007669"/>
    <property type="project" value="InterPro"/>
</dbReference>
<evidence type="ECO:0000256" key="3">
    <source>
        <dbReference type="ARBA" id="ARBA00023008"/>
    </source>
</evidence>
<dbReference type="Proteomes" id="UP000054935">
    <property type="component" value="Unassembled WGS sequence"/>
</dbReference>
<dbReference type="Gene3D" id="2.60.40.420">
    <property type="entry name" value="Cupredoxins - blue copper proteins"/>
    <property type="match status" value="2"/>
</dbReference>
<proteinExistence type="predicted"/>
<dbReference type="InterPro" id="IPR008972">
    <property type="entry name" value="Cupredoxin"/>
</dbReference>
<dbReference type="OrthoDB" id="9757546at2"/>
<dbReference type="InterPro" id="IPR045087">
    <property type="entry name" value="Cu-oxidase_fam"/>
</dbReference>
<dbReference type="Pfam" id="PF07732">
    <property type="entry name" value="Cu-oxidase_3"/>
    <property type="match status" value="1"/>
</dbReference>
<evidence type="ECO:0000256" key="2">
    <source>
        <dbReference type="ARBA" id="ARBA00023002"/>
    </source>
</evidence>
<keyword evidence="7" id="KW-1185">Reference proteome</keyword>
<dbReference type="InterPro" id="IPR011707">
    <property type="entry name" value="Cu-oxidase-like_N"/>
</dbReference>
<dbReference type="Pfam" id="PF07731">
    <property type="entry name" value="Cu-oxidase_2"/>
    <property type="match status" value="1"/>
</dbReference>
<gene>
    <name evidence="6" type="primary">copA_1</name>
    <name evidence="6" type="ORF">TRN7648_03070</name>
</gene>
<evidence type="ECO:0000259" key="5">
    <source>
        <dbReference type="Pfam" id="PF07732"/>
    </source>
</evidence>
<keyword evidence="3" id="KW-0186">Copper</keyword>
<organism evidence="6 7">
    <name type="scientific">Tropicibacter naphthalenivorans</name>
    <dbReference type="NCBI Taxonomy" id="441103"/>
    <lineage>
        <taxon>Bacteria</taxon>
        <taxon>Pseudomonadati</taxon>
        <taxon>Pseudomonadota</taxon>
        <taxon>Alphaproteobacteria</taxon>
        <taxon>Rhodobacterales</taxon>
        <taxon>Roseobacteraceae</taxon>
        <taxon>Tropicibacter</taxon>
    </lineage>
</organism>
<feature type="domain" description="Plastocyanin-like" evidence="5">
    <location>
        <begin position="31"/>
        <end position="85"/>
    </location>
</feature>
<keyword evidence="1" id="KW-0479">Metal-binding</keyword>
<evidence type="ECO:0000259" key="4">
    <source>
        <dbReference type="Pfam" id="PF07731"/>
    </source>
</evidence>
<dbReference type="PROSITE" id="PS00080">
    <property type="entry name" value="MULTICOPPER_OXIDASE2"/>
    <property type="match status" value="1"/>
</dbReference>
<dbReference type="InterPro" id="IPR002355">
    <property type="entry name" value="Cu_oxidase_Cu_BS"/>
</dbReference>
<dbReference type="PANTHER" id="PTHR11709">
    <property type="entry name" value="MULTI-COPPER OXIDASE"/>
    <property type="match status" value="1"/>
</dbReference>
<evidence type="ECO:0000313" key="6">
    <source>
        <dbReference type="EMBL" id="CUH80640.1"/>
    </source>
</evidence>
<keyword evidence="2" id="KW-0560">Oxidoreductase</keyword>
<dbReference type="SUPFAM" id="SSF49503">
    <property type="entry name" value="Cupredoxins"/>
    <property type="match status" value="2"/>
</dbReference>
<protein>
    <submittedName>
        <fullName evidence="6">Copper resistance protein A</fullName>
    </submittedName>
</protein>
<reference evidence="6 7" key="1">
    <citation type="submission" date="2015-09" db="EMBL/GenBank/DDBJ databases">
        <authorList>
            <consortium name="Swine Surveillance"/>
        </authorList>
    </citation>
    <scope>NUCLEOTIDE SEQUENCE [LARGE SCALE GENOMIC DNA]</scope>
    <source>
        <strain evidence="6 7">CECT 7648</strain>
    </source>
</reference>
<dbReference type="STRING" id="441103.TRN7648_03070"/>
<dbReference type="GO" id="GO:0016491">
    <property type="term" value="F:oxidoreductase activity"/>
    <property type="evidence" value="ECO:0007669"/>
    <property type="project" value="UniProtKB-KW"/>
</dbReference>